<dbReference type="SUPFAM" id="SSF52075">
    <property type="entry name" value="Outer arm dynein light chain 1"/>
    <property type="match status" value="1"/>
</dbReference>
<gene>
    <name evidence="6" type="ORF">KIK155_LOCUS16672</name>
    <name evidence="5" type="ORF">LUA448_LOCUS20997</name>
</gene>
<proteinExistence type="predicted"/>
<feature type="coiled-coil region" evidence="3">
    <location>
        <begin position="63"/>
        <end position="92"/>
    </location>
</feature>
<evidence type="ECO:0000256" key="1">
    <source>
        <dbReference type="ARBA" id="ARBA00022614"/>
    </source>
</evidence>
<protein>
    <recommendedName>
        <fullName evidence="8">Leucine-rich repeat-containing protein 27</fullName>
    </recommendedName>
</protein>
<dbReference type="Proteomes" id="UP000663833">
    <property type="component" value="Unassembled WGS sequence"/>
</dbReference>
<keyword evidence="1" id="KW-0433">Leucine-rich repeat</keyword>
<feature type="compositionally biased region" description="Polar residues" evidence="4">
    <location>
        <begin position="350"/>
        <end position="361"/>
    </location>
</feature>
<dbReference type="PANTHER" id="PTHR48051:SF35">
    <property type="entry name" value="LEUCINE-RICH REPEAT-CONTAINING PROTEIN 27"/>
    <property type="match status" value="1"/>
</dbReference>
<evidence type="ECO:0008006" key="8">
    <source>
        <dbReference type="Google" id="ProtNLM"/>
    </source>
</evidence>
<comment type="caution">
    <text evidence="5">The sequence shown here is derived from an EMBL/GenBank/DDBJ whole genome shotgun (WGS) entry which is preliminary data.</text>
</comment>
<evidence type="ECO:0000256" key="3">
    <source>
        <dbReference type="SAM" id="Coils"/>
    </source>
</evidence>
<reference evidence="5" key="1">
    <citation type="submission" date="2021-02" db="EMBL/GenBank/DDBJ databases">
        <authorList>
            <person name="Nowell W R."/>
        </authorList>
    </citation>
    <scope>NUCLEOTIDE SEQUENCE</scope>
</reference>
<evidence type="ECO:0000313" key="5">
    <source>
        <dbReference type="EMBL" id="CAF3438894.1"/>
    </source>
</evidence>
<keyword evidence="2" id="KW-0677">Repeat</keyword>
<dbReference type="EMBL" id="CAJNYV010002948">
    <property type="protein sequence ID" value="CAF3516495.1"/>
    <property type="molecule type" value="Genomic_DNA"/>
</dbReference>
<dbReference type="InterPro" id="IPR001611">
    <property type="entry name" value="Leu-rich_rpt"/>
</dbReference>
<feature type="compositionally biased region" description="Acidic residues" evidence="4">
    <location>
        <begin position="1"/>
        <end position="16"/>
    </location>
</feature>
<feature type="region of interest" description="Disordered" evidence="4">
    <location>
        <begin position="462"/>
        <end position="481"/>
    </location>
</feature>
<dbReference type="InterPro" id="IPR050216">
    <property type="entry name" value="LRR_domain-containing"/>
</dbReference>
<feature type="compositionally biased region" description="Low complexity" evidence="4">
    <location>
        <begin position="28"/>
        <end position="38"/>
    </location>
</feature>
<feature type="region of interest" description="Disordered" evidence="4">
    <location>
        <begin position="256"/>
        <end position="282"/>
    </location>
</feature>
<feature type="compositionally biased region" description="Polar residues" evidence="4">
    <location>
        <begin position="271"/>
        <end position="280"/>
    </location>
</feature>
<dbReference type="PROSITE" id="PS51450">
    <property type="entry name" value="LRR"/>
    <property type="match status" value="2"/>
</dbReference>
<dbReference type="Gene3D" id="3.80.10.10">
    <property type="entry name" value="Ribonuclease Inhibitor"/>
    <property type="match status" value="1"/>
</dbReference>
<feature type="region of interest" description="Disordered" evidence="4">
    <location>
        <begin position="344"/>
        <end position="364"/>
    </location>
</feature>
<evidence type="ECO:0000313" key="6">
    <source>
        <dbReference type="EMBL" id="CAF3516495.1"/>
    </source>
</evidence>
<dbReference type="SMART" id="SM00369">
    <property type="entry name" value="LRR_TYP"/>
    <property type="match status" value="3"/>
</dbReference>
<dbReference type="Proteomes" id="UP000663865">
    <property type="component" value="Unassembled WGS sequence"/>
</dbReference>
<evidence type="ECO:0000256" key="4">
    <source>
        <dbReference type="SAM" id="MobiDB-lite"/>
    </source>
</evidence>
<organism evidence="5 7">
    <name type="scientific">Rotaria socialis</name>
    <dbReference type="NCBI Taxonomy" id="392032"/>
    <lineage>
        <taxon>Eukaryota</taxon>
        <taxon>Metazoa</taxon>
        <taxon>Spiralia</taxon>
        <taxon>Gnathifera</taxon>
        <taxon>Rotifera</taxon>
        <taxon>Eurotatoria</taxon>
        <taxon>Bdelloidea</taxon>
        <taxon>Philodinida</taxon>
        <taxon>Philodinidae</taxon>
        <taxon>Rotaria</taxon>
    </lineage>
</organism>
<feature type="compositionally biased region" description="Acidic residues" evidence="4">
    <location>
        <begin position="39"/>
        <end position="52"/>
    </location>
</feature>
<evidence type="ECO:0000313" key="7">
    <source>
        <dbReference type="Proteomes" id="UP000663833"/>
    </source>
</evidence>
<dbReference type="GO" id="GO:0005737">
    <property type="term" value="C:cytoplasm"/>
    <property type="evidence" value="ECO:0007669"/>
    <property type="project" value="TreeGrafter"/>
</dbReference>
<name>A0A818CWJ1_9BILA</name>
<feature type="region of interest" description="Disordered" evidence="4">
    <location>
        <begin position="1"/>
        <end position="61"/>
    </location>
</feature>
<dbReference type="Pfam" id="PF13855">
    <property type="entry name" value="LRR_8"/>
    <property type="match status" value="1"/>
</dbReference>
<dbReference type="InterPro" id="IPR003591">
    <property type="entry name" value="Leu-rich_rpt_typical-subtyp"/>
</dbReference>
<sequence>MTDDQELQPDVSENEEQENRSVKNGNDLSELSLSSASEIDPEEKEIEEEIQNDDLSPQVHDQVDEILHINENTKEEEEEQEEEDELTKFINRAKHQGFNCLDLSKKNIAQFPTPLLEFPSLQYLYLEGNGITKLPDHLFLQLPNLKWIDLRNNKITRIPGIGLDKNASLRYLLLSGNLIRTLPVELGKVKGLAALNLDGNPLEHPPLDIVKQGIKAIQQYLRDEHIRESKCANEKLDSDDEYYEVERQTLIVPDVWASSDEENEDQRRISRSPQHTSLSRPSLIFLRKSKSEASHYKSAATNPLTIHLQSCIRHHRVSYSEMRMHHLPSGRRRVHSDIKLPRLKPKPITKKNNQPTKTISNDPEGDAYVARAHEEQRLRCMKHRNMKITEELEKVKSKDLLHEWKEDYRSTQQQLRRKRLVKGKDYQEAVAQAPFGIDPHYISVMDKDQQEFVEKAIRYESRRNRSPESAMRDEEERRIRDRQVQERIREITGKIIKRRGEVRGNASDEKRQAEVELRELRKLETEIKQRRTQIDTRFKAYTGDVKARKKL</sequence>
<keyword evidence="3" id="KW-0175">Coiled coil</keyword>
<evidence type="ECO:0000256" key="2">
    <source>
        <dbReference type="ARBA" id="ARBA00022737"/>
    </source>
</evidence>
<accession>A0A818CWJ1</accession>
<feature type="coiled-coil region" evidence="3">
    <location>
        <begin position="503"/>
        <end position="533"/>
    </location>
</feature>
<dbReference type="InterPro" id="IPR032675">
    <property type="entry name" value="LRR_dom_sf"/>
</dbReference>
<dbReference type="PANTHER" id="PTHR48051">
    <property type="match status" value="1"/>
</dbReference>
<dbReference type="EMBL" id="CAJNYD010002696">
    <property type="protein sequence ID" value="CAF3438894.1"/>
    <property type="molecule type" value="Genomic_DNA"/>
</dbReference>
<dbReference type="AlphaFoldDB" id="A0A818CWJ1"/>